<keyword evidence="5" id="KW-0372">Hormone</keyword>
<evidence type="ECO:0000313" key="8">
    <source>
        <dbReference type="EMBL" id="KAL0964904.1"/>
    </source>
</evidence>
<comment type="caution">
    <text evidence="8">The sequence shown here is derived from an EMBL/GenBank/DDBJ whole genome shotgun (WGS) entry which is preliminary data.</text>
</comment>
<keyword evidence="7" id="KW-0472">Membrane</keyword>
<comment type="subcellular location">
    <subcellularLocation>
        <location evidence="1">Secreted</location>
    </subcellularLocation>
</comment>
<dbReference type="InterPro" id="IPR001415">
    <property type="entry name" value="PTH/PTH-rel"/>
</dbReference>
<dbReference type="InterPro" id="IPR003626">
    <property type="entry name" value="PTH-rel"/>
</dbReference>
<feature type="compositionally biased region" description="Polar residues" evidence="6">
    <location>
        <begin position="248"/>
        <end position="257"/>
    </location>
</feature>
<dbReference type="PANTHER" id="PTHR17223">
    <property type="entry name" value="PARATHYROID HORMONE-RELATED"/>
    <property type="match status" value="1"/>
</dbReference>
<keyword evidence="4" id="KW-0165">Cleavage on pair of basic residues</keyword>
<evidence type="ECO:0000256" key="6">
    <source>
        <dbReference type="SAM" id="MobiDB-lite"/>
    </source>
</evidence>
<dbReference type="GO" id="GO:0005179">
    <property type="term" value="F:hormone activity"/>
    <property type="evidence" value="ECO:0007669"/>
    <property type="project" value="UniProtKB-KW"/>
</dbReference>
<sequence>MTLNLTPAAEAFSASITASDLSSTAEQSDQRSQKDPPSGGTAAPHGAVTCSDNSFLTTDTLLTHSFWIALCFGFIVYNFLETKIKFFQFWGSEDTTDQTHRGKDLYRFNQDTILQMFCSRRGVEQWYFTVFLLCSPAPHYGGPVDALTSRMKRSVTHAQLMHDKGRVLQDFKRRMWLQVLLDEVHTAELRELLVHTAVSTGPEAGLGLPGANVEVSLGLDTPNPHPKPPGGTKNLPIPFHLEDEEGTNLPQETNKSQIYGKDGALKEGGKSGGRKKKGRNGRRREGEKRKRRARSLEWTLKWEEPGSGSNQEWRGSSYGLH</sequence>
<feature type="transmembrane region" description="Helical" evidence="7">
    <location>
        <begin position="61"/>
        <end position="80"/>
    </location>
</feature>
<accession>A0ABD0W1Z4</accession>
<keyword evidence="7" id="KW-1133">Transmembrane helix</keyword>
<evidence type="ECO:0000256" key="2">
    <source>
        <dbReference type="ARBA" id="ARBA00006307"/>
    </source>
</evidence>
<dbReference type="PANTHER" id="PTHR17223:SF0">
    <property type="entry name" value="PARATHYROID HORMONE-RELATED PROTEIN"/>
    <property type="match status" value="1"/>
</dbReference>
<organism evidence="8 9">
    <name type="scientific">Umbra pygmaea</name>
    <name type="common">Eastern mudminnow</name>
    <dbReference type="NCBI Taxonomy" id="75934"/>
    <lineage>
        <taxon>Eukaryota</taxon>
        <taxon>Metazoa</taxon>
        <taxon>Chordata</taxon>
        <taxon>Craniata</taxon>
        <taxon>Vertebrata</taxon>
        <taxon>Euteleostomi</taxon>
        <taxon>Actinopterygii</taxon>
        <taxon>Neopterygii</taxon>
        <taxon>Teleostei</taxon>
        <taxon>Protacanthopterygii</taxon>
        <taxon>Esociformes</taxon>
        <taxon>Umbridae</taxon>
        <taxon>Umbra</taxon>
    </lineage>
</organism>
<dbReference type="SMART" id="SM00087">
    <property type="entry name" value="PTH"/>
    <property type="match status" value="1"/>
</dbReference>
<dbReference type="Proteomes" id="UP001557470">
    <property type="component" value="Unassembled WGS sequence"/>
</dbReference>
<evidence type="ECO:0000256" key="1">
    <source>
        <dbReference type="ARBA" id="ARBA00004613"/>
    </source>
</evidence>
<comment type="similarity">
    <text evidence="2">Belongs to the parathyroid hormone family.</text>
</comment>
<keyword evidence="7" id="KW-0812">Transmembrane</keyword>
<feature type="compositionally biased region" description="Basic residues" evidence="6">
    <location>
        <begin position="272"/>
        <end position="282"/>
    </location>
</feature>
<feature type="region of interest" description="Disordered" evidence="6">
    <location>
        <begin position="19"/>
        <end position="44"/>
    </location>
</feature>
<name>A0ABD0W1Z4_UMBPY</name>
<dbReference type="AlphaFoldDB" id="A0ABD0W1Z4"/>
<evidence type="ECO:0000256" key="3">
    <source>
        <dbReference type="ARBA" id="ARBA00022525"/>
    </source>
</evidence>
<evidence type="ECO:0000256" key="4">
    <source>
        <dbReference type="ARBA" id="ARBA00022685"/>
    </source>
</evidence>
<reference evidence="8 9" key="1">
    <citation type="submission" date="2024-06" db="EMBL/GenBank/DDBJ databases">
        <authorList>
            <person name="Pan Q."/>
            <person name="Wen M."/>
            <person name="Jouanno E."/>
            <person name="Zahm M."/>
            <person name="Klopp C."/>
            <person name="Cabau C."/>
            <person name="Louis A."/>
            <person name="Berthelot C."/>
            <person name="Parey E."/>
            <person name="Roest Crollius H."/>
            <person name="Montfort J."/>
            <person name="Robinson-Rechavi M."/>
            <person name="Bouchez O."/>
            <person name="Lampietro C."/>
            <person name="Lopez Roques C."/>
            <person name="Donnadieu C."/>
            <person name="Postlethwait J."/>
            <person name="Bobe J."/>
            <person name="Verreycken H."/>
            <person name="Guiguen Y."/>
        </authorList>
    </citation>
    <scope>NUCLEOTIDE SEQUENCE [LARGE SCALE GENOMIC DNA]</scope>
    <source>
        <strain evidence="8">Up_M1</strain>
        <tissue evidence="8">Testis</tissue>
    </source>
</reference>
<proteinExistence type="inferred from homology"/>
<protein>
    <submittedName>
        <fullName evidence="8">Uncharacterized protein</fullName>
    </submittedName>
</protein>
<dbReference type="GO" id="GO:0005576">
    <property type="term" value="C:extracellular region"/>
    <property type="evidence" value="ECO:0007669"/>
    <property type="project" value="UniProtKB-SubCell"/>
</dbReference>
<gene>
    <name evidence="8" type="ORF">UPYG_G00274190</name>
</gene>
<evidence type="ECO:0000256" key="5">
    <source>
        <dbReference type="ARBA" id="ARBA00022702"/>
    </source>
</evidence>
<feature type="region of interest" description="Disordered" evidence="6">
    <location>
        <begin position="215"/>
        <end position="321"/>
    </location>
</feature>
<keyword evidence="3" id="KW-0964">Secreted</keyword>
<evidence type="ECO:0000256" key="7">
    <source>
        <dbReference type="SAM" id="Phobius"/>
    </source>
</evidence>
<evidence type="ECO:0000313" key="9">
    <source>
        <dbReference type="Proteomes" id="UP001557470"/>
    </source>
</evidence>
<keyword evidence="9" id="KW-1185">Reference proteome</keyword>
<dbReference type="EMBL" id="JAGEUA010000009">
    <property type="protein sequence ID" value="KAL0964904.1"/>
    <property type="molecule type" value="Genomic_DNA"/>
</dbReference>
<dbReference type="Pfam" id="PF01279">
    <property type="entry name" value="Parathyroid"/>
    <property type="match status" value="1"/>
</dbReference>